<sequence length="73" mass="7365">MAKKKEPLPGGFPAGLSAPAQRALAGAGYTQIEQLAGATEAHILQLHGIGPSAMPLLREALAGKGLSFKGTAE</sequence>
<dbReference type="Proteomes" id="UP000050509">
    <property type="component" value="Unassembled WGS sequence"/>
</dbReference>
<dbReference type="EMBL" id="LJCR01000261">
    <property type="protein sequence ID" value="KPV53424.1"/>
    <property type="molecule type" value="Genomic_DNA"/>
</dbReference>
<keyword evidence="1" id="KW-0238">DNA-binding</keyword>
<dbReference type="GO" id="GO:0003677">
    <property type="term" value="F:DNA binding"/>
    <property type="evidence" value="ECO:0007669"/>
    <property type="project" value="UniProtKB-KW"/>
</dbReference>
<accession>A0A0P9DTC0</accession>
<protein>
    <submittedName>
        <fullName evidence="1">DNA-binding protein</fullName>
    </submittedName>
</protein>
<proteinExistence type="predicted"/>
<reference evidence="1 2" key="1">
    <citation type="submission" date="2015-09" db="EMBL/GenBank/DDBJ databases">
        <title>Draft genome sequence of Kouleothrix aurantiaca JCM 19913.</title>
        <authorList>
            <person name="Hemp J."/>
        </authorList>
    </citation>
    <scope>NUCLEOTIDE SEQUENCE [LARGE SCALE GENOMIC DNA]</scope>
    <source>
        <strain evidence="1 2">COM-B</strain>
    </source>
</reference>
<gene>
    <name evidence="1" type="ORF">SE17_09725</name>
</gene>
<dbReference type="Gene3D" id="1.10.150.20">
    <property type="entry name" value="5' to 3' exonuclease, C-terminal subdomain"/>
    <property type="match status" value="1"/>
</dbReference>
<comment type="caution">
    <text evidence="1">The sequence shown here is derived from an EMBL/GenBank/DDBJ whole genome shotgun (WGS) entry which is preliminary data.</text>
</comment>
<evidence type="ECO:0000313" key="1">
    <source>
        <dbReference type="EMBL" id="KPV53424.1"/>
    </source>
</evidence>
<dbReference type="SUPFAM" id="SSF47789">
    <property type="entry name" value="C-terminal domain of RNA polymerase alpha subunit"/>
    <property type="match status" value="1"/>
</dbReference>
<evidence type="ECO:0000313" key="2">
    <source>
        <dbReference type="Proteomes" id="UP000050509"/>
    </source>
</evidence>
<name>A0A0P9DTC0_9CHLR</name>
<organism evidence="1 2">
    <name type="scientific">Kouleothrix aurantiaca</name>
    <dbReference type="NCBI Taxonomy" id="186479"/>
    <lineage>
        <taxon>Bacteria</taxon>
        <taxon>Bacillati</taxon>
        <taxon>Chloroflexota</taxon>
        <taxon>Chloroflexia</taxon>
        <taxon>Chloroflexales</taxon>
        <taxon>Roseiflexineae</taxon>
        <taxon>Roseiflexaceae</taxon>
        <taxon>Kouleothrix</taxon>
    </lineage>
</organism>
<keyword evidence="2" id="KW-1185">Reference proteome</keyword>
<dbReference type="AlphaFoldDB" id="A0A0P9DTC0"/>